<protein>
    <submittedName>
        <fullName evidence="3">SH3 domain-containing protein</fullName>
    </submittedName>
</protein>
<dbReference type="EMBL" id="OBEL01000007">
    <property type="protein sequence ID" value="SNZ21121.1"/>
    <property type="molecule type" value="Genomic_DNA"/>
</dbReference>
<dbReference type="RefSeq" id="WP_097155508.1">
    <property type="nucleotide sequence ID" value="NZ_OBEL01000007.1"/>
</dbReference>
<dbReference type="Gene3D" id="2.30.30.40">
    <property type="entry name" value="SH3 Domains"/>
    <property type="match status" value="1"/>
</dbReference>
<name>A0A285PMK9_9HYPH</name>
<dbReference type="Pfam" id="PF08239">
    <property type="entry name" value="SH3_3"/>
    <property type="match status" value="1"/>
</dbReference>
<gene>
    <name evidence="3" type="ORF">SAMN06265368_4238</name>
</gene>
<keyword evidence="4" id="KW-1185">Reference proteome</keyword>
<dbReference type="AlphaFoldDB" id="A0A285PMK9"/>
<organism evidence="3 4">
    <name type="scientific">Cohaesibacter gelatinilyticus</name>
    <dbReference type="NCBI Taxonomy" id="372072"/>
    <lineage>
        <taxon>Bacteria</taxon>
        <taxon>Pseudomonadati</taxon>
        <taxon>Pseudomonadota</taxon>
        <taxon>Alphaproteobacteria</taxon>
        <taxon>Hyphomicrobiales</taxon>
        <taxon>Cohaesibacteraceae</taxon>
    </lineage>
</organism>
<feature type="domain" description="SH3b" evidence="2">
    <location>
        <begin position="171"/>
        <end position="220"/>
    </location>
</feature>
<sequence length="224" mass="24131">MNQVIKHIGLASLAMTLSVALPAMAETRVYNHNGSAVELTRNGQRVTIKYRLPRPGLSNIGIRKGTILFTGKLDGGAYMDGQARLFRKGCKPIPYYVYGDYRPGKTFVLTGTAPVLARSGCRVVDNRHDIDVAHLSFQPRTHDVSRAPKKAGPGFGQGGHCVQNISQNGLLNLRAGPGGSYGVLARIKAGTCGLTIHKRQNGWAALSIGSYRGWASLRYVGVSQ</sequence>
<evidence type="ECO:0000313" key="4">
    <source>
        <dbReference type="Proteomes" id="UP000219439"/>
    </source>
</evidence>
<feature type="chain" id="PRO_5012040988" evidence="1">
    <location>
        <begin position="26"/>
        <end position="224"/>
    </location>
</feature>
<evidence type="ECO:0000256" key="1">
    <source>
        <dbReference type="SAM" id="SignalP"/>
    </source>
</evidence>
<proteinExistence type="predicted"/>
<evidence type="ECO:0000259" key="2">
    <source>
        <dbReference type="Pfam" id="PF08239"/>
    </source>
</evidence>
<feature type="signal peptide" evidence="1">
    <location>
        <begin position="1"/>
        <end position="25"/>
    </location>
</feature>
<accession>A0A285PMK9</accession>
<evidence type="ECO:0000313" key="3">
    <source>
        <dbReference type="EMBL" id="SNZ21121.1"/>
    </source>
</evidence>
<dbReference type="OrthoDB" id="8457065at2"/>
<keyword evidence="1" id="KW-0732">Signal</keyword>
<dbReference type="InterPro" id="IPR003646">
    <property type="entry name" value="SH3-like_bac-type"/>
</dbReference>
<dbReference type="Proteomes" id="UP000219439">
    <property type="component" value="Unassembled WGS sequence"/>
</dbReference>
<reference evidence="3 4" key="1">
    <citation type="submission" date="2017-09" db="EMBL/GenBank/DDBJ databases">
        <authorList>
            <person name="Ehlers B."/>
            <person name="Leendertz F.H."/>
        </authorList>
    </citation>
    <scope>NUCLEOTIDE SEQUENCE [LARGE SCALE GENOMIC DNA]</scope>
    <source>
        <strain evidence="3 4">DSM 18289</strain>
    </source>
</reference>